<dbReference type="EMBL" id="KN824368">
    <property type="protein sequence ID" value="KIM21926.1"/>
    <property type="molecule type" value="Genomic_DNA"/>
</dbReference>
<keyword evidence="7" id="KW-1133">Transmembrane helix</keyword>
<accession>A0A0C3ARM4</accession>
<dbReference type="Proteomes" id="UP000054097">
    <property type="component" value="Unassembled WGS sequence"/>
</dbReference>
<dbReference type="Gene3D" id="3.40.50.720">
    <property type="entry name" value="NAD(P)-binding Rossmann-like Domain"/>
    <property type="match status" value="1"/>
</dbReference>
<feature type="binding site" evidence="6">
    <location>
        <begin position="49"/>
        <end position="50"/>
    </location>
    <ligand>
        <name>FAD</name>
        <dbReference type="ChEBI" id="CHEBI:57692"/>
    </ligand>
</feature>
<organism evidence="9 10">
    <name type="scientific">Serendipita vermifera MAFF 305830</name>
    <dbReference type="NCBI Taxonomy" id="933852"/>
    <lineage>
        <taxon>Eukaryota</taxon>
        <taxon>Fungi</taxon>
        <taxon>Dikarya</taxon>
        <taxon>Basidiomycota</taxon>
        <taxon>Agaricomycotina</taxon>
        <taxon>Agaricomycetes</taxon>
        <taxon>Sebacinales</taxon>
        <taxon>Serendipitaceae</taxon>
        <taxon>Serendipita</taxon>
    </lineage>
</organism>
<dbReference type="SUPFAM" id="SSF54373">
    <property type="entry name" value="FAD-linked reductases, C-terminal domain"/>
    <property type="match status" value="1"/>
</dbReference>
<dbReference type="InterPro" id="IPR023209">
    <property type="entry name" value="DAO"/>
</dbReference>
<keyword evidence="7" id="KW-0812">Transmembrane</keyword>
<dbReference type="HOGENOM" id="CLU_034311_1_0_1"/>
<keyword evidence="5" id="KW-0560">Oxidoreductase</keyword>
<evidence type="ECO:0000313" key="10">
    <source>
        <dbReference type="Proteomes" id="UP000054097"/>
    </source>
</evidence>
<dbReference type="GO" id="GO:0071949">
    <property type="term" value="F:FAD binding"/>
    <property type="evidence" value="ECO:0007669"/>
    <property type="project" value="InterPro"/>
</dbReference>
<dbReference type="GO" id="GO:0003884">
    <property type="term" value="F:D-amino-acid oxidase activity"/>
    <property type="evidence" value="ECO:0007669"/>
    <property type="project" value="InterPro"/>
</dbReference>
<keyword evidence="3" id="KW-0285">Flavoprotein</keyword>
<dbReference type="PIRSF" id="PIRSF000189">
    <property type="entry name" value="D-aa_oxidase"/>
    <property type="match status" value="1"/>
</dbReference>
<keyword evidence="10" id="KW-1185">Reference proteome</keyword>
<feature type="binding site" evidence="6">
    <location>
        <position position="301"/>
    </location>
    <ligand>
        <name>D-dopa</name>
        <dbReference type="ChEBI" id="CHEBI:149689"/>
    </ligand>
</feature>
<dbReference type="AlphaFoldDB" id="A0A0C3ARM4"/>
<gene>
    <name evidence="9" type="ORF">M408DRAFT_333182</name>
</gene>
<feature type="domain" description="FAD dependent oxidoreductase" evidence="8">
    <location>
        <begin position="9"/>
        <end position="343"/>
    </location>
</feature>
<dbReference type="PROSITE" id="PS00677">
    <property type="entry name" value="DAO"/>
    <property type="match status" value="1"/>
</dbReference>
<dbReference type="InterPro" id="IPR006076">
    <property type="entry name" value="FAD-dep_OxRdtase"/>
</dbReference>
<feature type="transmembrane region" description="Helical" evidence="7">
    <location>
        <begin position="6"/>
        <end position="25"/>
    </location>
</feature>
<keyword evidence="4 6" id="KW-0274">FAD</keyword>
<dbReference type="PANTHER" id="PTHR11530:SF16">
    <property type="entry name" value="D-AMINO ACID OXIDASE (AFU_ORTHOLOGUE AFUA_5G11290)"/>
    <property type="match status" value="1"/>
</dbReference>
<evidence type="ECO:0000256" key="6">
    <source>
        <dbReference type="PIRSR" id="PIRSR000189-1"/>
    </source>
</evidence>
<dbReference type="GO" id="GO:0019478">
    <property type="term" value="P:D-amino acid catabolic process"/>
    <property type="evidence" value="ECO:0007669"/>
    <property type="project" value="TreeGrafter"/>
</dbReference>
<dbReference type="GO" id="GO:0005737">
    <property type="term" value="C:cytoplasm"/>
    <property type="evidence" value="ECO:0007669"/>
    <property type="project" value="TreeGrafter"/>
</dbReference>
<proteinExistence type="inferred from homology"/>
<dbReference type="SUPFAM" id="SSF51971">
    <property type="entry name" value="Nucleotide-binding domain"/>
    <property type="match status" value="1"/>
</dbReference>
<evidence type="ECO:0000256" key="2">
    <source>
        <dbReference type="ARBA" id="ARBA00006730"/>
    </source>
</evidence>
<dbReference type="PANTHER" id="PTHR11530">
    <property type="entry name" value="D-AMINO ACID OXIDASE"/>
    <property type="match status" value="1"/>
</dbReference>
<evidence type="ECO:0000259" key="8">
    <source>
        <dbReference type="Pfam" id="PF01266"/>
    </source>
</evidence>
<evidence type="ECO:0000256" key="1">
    <source>
        <dbReference type="ARBA" id="ARBA00001974"/>
    </source>
</evidence>
<dbReference type="InterPro" id="IPR006181">
    <property type="entry name" value="D-amino_acid_oxidase_CS"/>
</dbReference>
<feature type="binding site" evidence="6">
    <location>
        <position position="238"/>
    </location>
    <ligand>
        <name>D-dopa</name>
        <dbReference type="ChEBI" id="CHEBI:149689"/>
    </ligand>
</feature>
<protein>
    <recommendedName>
        <fullName evidence="8">FAD dependent oxidoreductase domain-containing protein</fullName>
    </recommendedName>
</protein>
<evidence type="ECO:0000256" key="4">
    <source>
        <dbReference type="ARBA" id="ARBA00022827"/>
    </source>
</evidence>
<feature type="binding site" evidence="6">
    <location>
        <position position="190"/>
    </location>
    <ligand>
        <name>FAD</name>
        <dbReference type="ChEBI" id="CHEBI:57692"/>
    </ligand>
</feature>
<feature type="binding site" evidence="6">
    <location>
        <position position="329"/>
    </location>
    <ligand>
        <name>D-dopa</name>
        <dbReference type="ChEBI" id="CHEBI:149689"/>
    </ligand>
</feature>
<keyword evidence="7" id="KW-0472">Membrane</keyword>
<evidence type="ECO:0000256" key="3">
    <source>
        <dbReference type="ARBA" id="ARBA00022630"/>
    </source>
</evidence>
<name>A0A0C3ARM4_SERVB</name>
<reference evidence="10" key="2">
    <citation type="submission" date="2015-01" db="EMBL/GenBank/DDBJ databases">
        <title>Evolutionary Origins and Diversification of the Mycorrhizal Mutualists.</title>
        <authorList>
            <consortium name="DOE Joint Genome Institute"/>
            <consortium name="Mycorrhizal Genomics Consortium"/>
            <person name="Kohler A."/>
            <person name="Kuo A."/>
            <person name="Nagy L.G."/>
            <person name="Floudas D."/>
            <person name="Copeland A."/>
            <person name="Barry K.W."/>
            <person name="Cichocki N."/>
            <person name="Veneault-Fourrey C."/>
            <person name="LaButti K."/>
            <person name="Lindquist E.A."/>
            <person name="Lipzen A."/>
            <person name="Lundell T."/>
            <person name="Morin E."/>
            <person name="Murat C."/>
            <person name="Riley R."/>
            <person name="Ohm R."/>
            <person name="Sun H."/>
            <person name="Tunlid A."/>
            <person name="Henrissat B."/>
            <person name="Grigoriev I.V."/>
            <person name="Hibbett D.S."/>
            <person name="Martin F."/>
        </authorList>
    </citation>
    <scope>NUCLEOTIDE SEQUENCE [LARGE SCALE GENOMIC DNA]</scope>
    <source>
        <strain evidence="10">MAFF 305830</strain>
    </source>
</reference>
<dbReference type="STRING" id="933852.A0A0C3ARM4"/>
<dbReference type="Gene3D" id="3.30.9.10">
    <property type="entry name" value="D-Amino Acid Oxidase, subunit A, domain 2"/>
    <property type="match status" value="1"/>
</dbReference>
<comment type="similarity">
    <text evidence="2">Belongs to the DAMOX/DASOX family.</text>
</comment>
<dbReference type="Pfam" id="PF01266">
    <property type="entry name" value="DAO"/>
    <property type="match status" value="1"/>
</dbReference>
<evidence type="ECO:0000256" key="5">
    <source>
        <dbReference type="ARBA" id="ARBA00023002"/>
    </source>
</evidence>
<sequence length="360" mass="39316">MQDLKSSAIVVVGAGVTGLTTALVLRREGYENITIVAKHMPGDRALEYTSPWAAVNYAPVSEKGTAAEEWDRISWAEFWRLAHESPEAGIHIQKKISYCLTDSGKDKEVWFKDLMPNYRFLDGSELPQGVKWGKECDTFCIDPAIYLPYLKIRCISQGIQFKRASLSHIKEAFSLHRDSSGPATVVINCTGVLASKLGGVEDDNVVPVKGQLVLVRNECSGMFGMWGAKDWPAGESCYVMNRPFGGGTVLGGSSHQTWDPTVDMDLAKRIMQRAIEACPQLVKPGEGIEGLDVIHHSVGFRPVRKGGPRIEVEELPGNLKIVHNYGAGGFGYQSSWGMASAAVQKVNMAIRGSSEVCTLL</sequence>
<dbReference type="OrthoDB" id="2015447at2759"/>
<evidence type="ECO:0000313" key="9">
    <source>
        <dbReference type="EMBL" id="KIM21926.1"/>
    </source>
</evidence>
<reference evidence="9 10" key="1">
    <citation type="submission" date="2014-04" db="EMBL/GenBank/DDBJ databases">
        <authorList>
            <consortium name="DOE Joint Genome Institute"/>
            <person name="Kuo A."/>
            <person name="Zuccaro A."/>
            <person name="Kohler A."/>
            <person name="Nagy L.G."/>
            <person name="Floudas D."/>
            <person name="Copeland A."/>
            <person name="Barry K.W."/>
            <person name="Cichocki N."/>
            <person name="Veneault-Fourrey C."/>
            <person name="LaButti K."/>
            <person name="Lindquist E.A."/>
            <person name="Lipzen A."/>
            <person name="Lundell T."/>
            <person name="Morin E."/>
            <person name="Murat C."/>
            <person name="Sun H."/>
            <person name="Tunlid A."/>
            <person name="Henrissat B."/>
            <person name="Grigoriev I.V."/>
            <person name="Hibbett D.S."/>
            <person name="Martin F."/>
            <person name="Nordberg H.P."/>
            <person name="Cantor M.N."/>
            <person name="Hua S.X."/>
        </authorList>
    </citation>
    <scope>NUCLEOTIDE SEQUENCE [LARGE SCALE GENOMIC DNA]</scope>
    <source>
        <strain evidence="9 10">MAFF 305830</strain>
    </source>
</reference>
<comment type="cofactor">
    <cofactor evidence="1 6">
        <name>FAD</name>
        <dbReference type="ChEBI" id="CHEBI:57692"/>
    </cofactor>
</comment>
<evidence type="ECO:0000256" key="7">
    <source>
        <dbReference type="SAM" id="Phobius"/>
    </source>
</evidence>